<feature type="signal peptide" evidence="1">
    <location>
        <begin position="1"/>
        <end position="18"/>
    </location>
</feature>
<evidence type="ECO:0000313" key="2">
    <source>
        <dbReference type="EMBL" id="JAA53862.1"/>
    </source>
</evidence>
<dbReference type="AlphaFoldDB" id="L7LQR8"/>
<reference evidence="2" key="1">
    <citation type="submission" date="2012-11" db="EMBL/GenBank/DDBJ databases">
        <authorList>
            <person name="Lucero-Rivera Y.E."/>
            <person name="Tovar-Ramirez D."/>
        </authorList>
    </citation>
    <scope>NUCLEOTIDE SEQUENCE</scope>
    <source>
        <tissue evidence="2">Salivary gland</tissue>
    </source>
</reference>
<sequence length="226" mass="25522">MAAFTALILWAVATSTMASNGMFSDPSDIHIPCYQEPWWLASSVFNVYLLSVSEGNWKNKERICVRSQYLRGNSRNRTAWRTLDFYSVNEASARSSLGETPINVTTSVNIALDAHTKGEGLLDANVTTNFADLMFLGVNTSDPCYTGQYQFSVLYGDNRCLLLETRNTGYLGRSALSTERHCSLWIHKRDIKNPLQCCVFMFHILCGRSVQVFEDSCFQEQDDDFS</sequence>
<feature type="chain" id="PRO_5003980758" evidence="1">
    <location>
        <begin position="19"/>
        <end position="226"/>
    </location>
</feature>
<dbReference type="SUPFAM" id="SSF50814">
    <property type="entry name" value="Lipocalins"/>
    <property type="match status" value="1"/>
</dbReference>
<proteinExistence type="evidence at transcript level"/>
<dbReference type="InterPro" id="IPR012674">
    <property type="entry name" value="Calycin"/>
</dbReference>
<accession>L7LQR8</accession>
<name>L7LQR8_RHIPC</name>
<dbReference type="Gene3D" id="2.40.128.20">
    <property type="match status" value="1"/>
</dbReference>
<protein>
    <submittedName>
        <fullName evidence="2">Putative group iii salivary lipocalin</fullName>
    </submittedName>
</protein>
<evidence type="ECO:0000256" key="1">
    <source>
        <dbReference type="SAM" id="SignalP"/>
    </source>
</evidence>
<dbReference type="EMBL" id="GACK01011172">
    <property type="protein sequence ID" value="JAA53862.1"/>
    <property type="molecule type" value="mRNA"/>
</dbReference>
<organism evidence="2">
    <name type="scientific">Rhipicephalus pulchellus</name>
    <name type="common">Yellow backed tick</name>
    <name type="synonym">Dermacentor pulchellus</name>
    <dbReference type="NCBI Taxonomy" id="72859"/>
    <lineage>
        <taxon>Eukaryota</taxon>
        <taxon>Metazoa</taxon>
        <taxon>Ecdysozoa</taxon>
        <taxon>Arthropoda</taxon>
        <taxon>Chelicerata</taxon>
        <taxon>Arachnida</taxon>
        <taxon>Acari</taxon>
        <taxon>Parasitiformes</taxon>
        <taxon>Ixodida</taxon>
        <taxon>Ixodoidea</taxon>
        <taxon>Ixodidae</taxon>
        <taxon>Rhipicephalinae</taxon>
        <taxon>Rhipicephalus</taxon>
        <taxon>Rhipicephalus</taxon>
    </lineage>
</organism>
<reference evidence="2" key="2">
    <citation type="journal article" date="2015" name="J. Proteomics">
        <title>Sexual differences in the sialomes of the zebra tick, Rhipicephalus pulchellus.</title>
        <authorList>
            <person name="Tan A.W."/>
            <person name="Francischetti I.M."/>
            <person name="Slovak M."/>
            <person name="Kini R.M."/>
            <person name="Ribeiro J.M."/>
        </authorList>
    </citation>
    <scope>NUCLEOTIDE SEQUENCE</scope>
    <source>
        <tissue evidence="2">Salivary gland</tissue>
    </source>
</reference>
<keyword evidence="1" id="KW-0732">Signal</keyword>